<organism evidence="1">
    <name type="scientific">Escherichia coli</name>
    <dbReference type="NCBI Taxonomy" id="562"/>
    <lineage>
        <taxon>Bacteria</taxon>
        <taxon>Pseudomonadati</taxon>
        <taxon>Pseudomonadota</taxon>
        <taxon>Gammaproteobacteria</taxon>
        <taxon>Enterobacterales</taxon>
        <taxon>Enterobacteriaceae</taxon>
        <taxon>Escherichia</taxon>
    </lineage>
</organism>
<dbReference type="AlphaFoldDB" id="Q70Q77"/>
<accession>Q70Q77</accession>
<protein>
    <submittedName>
        <fullName evidence="1">Uncharacterized protein</fullName>
    </submittedName>
</protein>
<geneLocation type="plasmid" evidence="1">
    <name>pTC</name>
</geneLocation>
<sequence length="137" mass="14543">MTLSFFITVIPDHDKPQPPGCLLDGSTPVNSSGEGFFSVMLPWRNSTLQELALTVLCEGVDKSGVRAAIGSFCSSGVISTGNNSTPAPEEVVTGRRCDIRPSFCQSLSHLNRRLSLISCSRAIRATEAPGCQASLTI</sequence>
<name>Q70Q77_ECOLX</name>
<proteinExistence type="predicted"/>
<reference evidence="1" key="1">
    <citation type="submission" date="2003-04" db="EMBL/GenBank/DDBJ databases">
        <authorList>
            <person name="Fekete P."/>
        </authorList>
    </citation>
    <scope>NUCLEOTIDE SEQUENCE</scope>
    <source>
        <strain evidence="1">2173</strain>
        <plasmid evidence="1">pTC</plasmid>
    </source>
</reference>
<dbReference type="EMBL" id="AJ555214">
    <property type="protein sequence ID" value="CAD87830.1"/>
    <property type="molecule type" value="Genomic_DNA"/>
</dbReference>
<evidence type="ECO:0000313" key="1">
    <source>
        <dbReference type="EMBL" id="CAD87830.1"/>
    </source>
</evidence>
<reference evidence="1" key="2">
    <citation type="submission" date="2003-12" db="EMBL/GenBank/DDBJ databases">
        <title>Detection of a plasmid encoded pathogenicity island in F18+ enterotoxigenic Escherichia coli (ETEC) and verotoxigenic E. coli (VTEC) from weaned pigs.</title>
        <authorList>
            <person name="Fekete P.Z."/>
            <person name="Schneider G."/>
            <person name="Olasz F."/>
            <person name="Blum-Oehler G."/>
            <person name="Hacker J."/>
            <person name="Nagy B."/>
        </authorList>
    </citation>
    <scope>NUCLEOTIDE SEQUENCE</scope>
    <source>
        <strain evidence="1">2173</strain>
        <plasmid evidence="1">pTC</plasmid>
    </source>
</reference>
<keyword evidence="1" id="KW-0614">Plasmid</keyword>